<gene>
    <name evidence="7" type="ORF">ENJ63_03525</name>
</gene>
<evidence type="ECO:0000256" key="1">
    <source>
        <dbReference type="ARBA" id="ARBA00001478"/>
    </source>
</evidence>
<keyword evidence="3" id="KW-0328">Glycosyltransferase</keyword>
<protein>
    <recommendedName>
        <fullName evidence="2">starch synthase</fullName>
        <ecNumber evidence="2">2.4.1.21</ecNumber>
    </recommendedName>
</protein>
<dbReference type="PANTHER" id="PTHR45825">
    <property type="entry name" value="GRANULE-BOUND STARCH SYNTHASE 1, CHLOROPLASTIC/AMYLOPLASTIC"/>
    <property type="match status" value="1"/>
</dbReference>
<evidence type="ECO:0000256" key="2">
    <source>
        <dbReference type="ARBA" id="ARBA00012588"/>
    </source>
</evidence>
<keyword evidence="4" id="KW-0808">Transferase</keyword>
<feature type="domain" description="Starch synthase catalytic" evidence="6">
    <location>
        <begin position="6"/>
        <end position="178"/>
    </location>
</feature>
<feature type="domain" description="Glycosyl transferase family 1" evidence="5">
    <location>
        <begin position="261"/>
        <end position="410"/>
    </location>
</feature>
<dbReference type="InterPro" id="IPR001296">
    <property type="entry name" value="Glyco_trans_1"/>
</dbReference>
<reference evidence="7" key="1">
    <citation type="journal article" date="2020" name="mSystems">
        <title>Genome- and Community-Level Interaction Insights into Carbon Utilization and Element Cycling Functions of Hydrothermarchaeota in Hydrothermal Sediment.</title>
        <authorList>
            <person name="Zhou Z."/>
            <person name="Liu Y."/>
            <person name="Xu W."/>
            <person name="Pan J."/>
            <person name="Luo Z.H."/>
            <person name="Li M."/>
        </authorList>
    </citation>
    <scope>NUCLEOTIDE SEQUENCE [LARGE SCALE GENOMIC DNA]</scope>
    <source>
        <strain evidence="7">HyVt-503</strain>
    </source>
</reference>
<comment type="caution">
    <text evidence="7">The sequence shown here is derived from an EMBL/GenBank/DDBJ whole genome shotgun (WGS) entry which is preliminary data.</text>
</comment>
<dbReference type="EC" id="2.4.1.21" evidence="2"/>
<evidence type="ECO:0000313" key="7">
    <source>
        <dbReference type="EMBL" id="HFC46930.1"/>
    </source>
</evidence>
<dbReference type="EMBL" id="DRND01000277">
    <property type="protein sequence ID" value="HFC46930.1"/>
    <property type="molecule type" value="Genomic_DNA"/>
</dbReference>
<dbReference type="Pfam" id="PF00534">
    <property type="entry name" value="Glycos_transf_1"/>
    <property type="match status" value="1"/>
</dbReference>
<dbReference type="Gene3D" id="3.40.50.2000">
    <property type="entry name" value="Glycogen Phosphorylase B"/>
    <property type="match status" value="2"/>
</dbReference>
<proteinExistence type="predicted"/>
<dbReference type="InterPro" id="IPR013534">
    <property type="entry name" value="Starch_synth_cat_dom"/>
</dbReference>
<comment type="catalytic activity">
    <reaction evidence="1">
        <text>[(1-&gt;4)-alpha-D-glucosyl](n) + ADP-alpha-D-glucose = [(1-&gt;4)-alpha-D-glucosyl](n+1) + ADP + H(+)</text>
        <dbReference type="Rhea" id="RHEA:18189"/>
        <dbReference type="Rhea" id="RHEA-COMP:9584"/>
        <dbReference type="Rhea" id="RHEA-COMP:9587"/>
        <dbReference type="ChEBI" id="CHEBI:15378"/>
        <dbReference type="ChEBI" id="CHEBI:15444"/>
        <dbReference type="ChEBI" id="CHEBI:57498"/>
        <dbReference type="ChEBI" id="CHEBI:456216"/>
        <dbReference type="EC" id="2.4.1.21"/>
    </reaction>
</comment>
<dbReference type="GO" id="GO:0009011">
    <property type="term" value="F:alpha-1,4-glucan glucosyltransferase (ADP-glucose donor) activity"/>
    <property type="evidence" value="ECO:0007669"/>
    <property type="project" value="UniProtKB-EC"/>
</dbReference>
<evidence type="ECO:0000256" key="4">
    <source>
        <dbReference type="ARBA" id="ARBA00022679"/>
    </source>
</evidence>
<evidence type="ECO:0000256" key="3">
    <source>
        <dbReference type="ARBA" id="ARBA00022676"/>
    </source>
</evidence>
<dbReference type="Proteomes" id="UP000885797">
    <property type="component" value="Unassembled WGS sequence"/>
</dbReference>
<feature type="non-terminal residue" evidence="7">
    <location>
        <position position="1"/>
    </location>
</feature>
<evidence type="ECO:0000259" key="6">
    <source>
        <dbReference type="Pfam" id="PF08323"/>
    </source>
</evidence>
<sequence>QERREEVSFLHREINGVNLILVESQRFSEKLGIYTYTEEEEKMDPWKRKGDGHFDYFATNVLLQKSVLAYGAYHRVTPWCIHCHDGHTALIPGLMREIEGYRHLYLNTKSVVTIHNAGIGYHQDVADLPFAKAITGLPWSVINGSLLNGAFDPFLCAANYATLNTVSENYARELQETDLDSLTGWLGHTLKERGVVLHGITNGIDPDAYDPRHPERLGLPMGFDPLRGDLEGKLASRRLLKRRIDSRSLEGLTCLGEITDDTTRPLLTSIGRLTSQKGVDVLIGALEGLATSNRAFDCLIMGSGEPEFEDRLKALIDIEGLKGHLALLLGYSERIGNLVYAAGDFFIIPSLYEPCGLTDFIAQLFGNIPIVRATGGLVKVRDGETGLSYREHHPNALANTILRALDLYENSPHTLQAMRERAIHLIYERYTWDKVSEKYLALYENA</sequence>
<accession>A0A7V2WT46</accession>
<organism evidence="7">
    <name type="scientific">Dissulfuribacter thermophilus</name>
    <dbReference type="NCBI Taxonomy" id="1156395"/>
    <lineage>
        <taxon>Bacteria</taxon>
        <taxon>Pseudomonadati</taxon>
        <taxon>Thermodesulfobacteriota</taxon>
        <taxon>Dissulfuribacteria</taxon>
        <taxon>Dissulfuribacterales</taxon>
        <taxon>Dissulfuribacteraceae</taxon>
        <taxon>Dissulfuribacter</taxon>
    </lineage>
</organism>
<dbReference type="Pfam" id="PF08323">
    <property type="entry name" value="Glyco_transf_5"/>
    <property type="match status" value="1"/>
</dbReference>
<dbReference type="AlphaFoldDB" id="A0A7V2WT46"/>
<dbReference type="SUPFAM" id="SSF53756">
    <property type="entry name" value="UDP-Glycosyltransferase/glycogen phosphorylase"/>
    <property type="match status" value="1"/>
</dbReference>
<dbReference type="PANTHER" id="PTHR45825:SF11">
    <property type="entry name" value="ALPHA AMYLASE DOMAIN-CONTAINING PROTEIN"/>
    <property type="match status" value="1"/>
</dbReference>
<evidence type="ECO:0000259" key="5">
    <source>
        <dbReference type="Pfam" id="PF00534"/>
    </source>
</evidence>
<name>A0A7V2WT46_9BACT</name>